<dbReference type="OrthoDB" id="5908605at2759"/>
<comment type="caution">
    <text evidence="2">The sequence shown here is derived from an EMBL/GenBank/DDBJ whole genome shotgun (WGS) entry which is preliminary data.</text>
</comment>
<dbReference type="Proteomes" id="UP000605970">
    <property type="component" value="Unassembled WGS sequence"/>
</dbReference>
<name>A0A8S9ZR42_9BILA</name>
<proteinExistence type="predicted"/>
<dbReference type="EMBL" id="JABEBT010000036">
    <property type="protein sequence ID" value="KAF7635901.1"/>
    <property type="molecule type" value="Genomic_DNA"/>
</dbReference>
<dbReference type="AlphaFoldDB" id="A0A8S9ZR42"/>
<gene>
    <name evidence="2" type="ORF">Mgra_00004620</name>
</gene>
<keyword evidence="1" id="KW-1133">Transmembrane helix</keyword>
<keyword evidence="1" id="KW-0812">Transmembrane</keyword>
<accession>A0A8S9ZR42</accession>
<organism evidence="2 3">
    <name type="scientific">Meloidogyne graminicola</name>
    <dbReference type="NCBI Taxonomy" id="189291"/>
    <lineage>
        <taxon>Eukaryota</taxon>
        <taxon>Metazoa</taxon>
        <taxon>Ecdysozoa</taxon>
        <taxon>Nematoda</taxon>
        <taxon>Chromadorea</taxon>
        <taxon>Rhabditida</taxon>
        <taxon>Tylenchina</taxon>
        <taxon>Tylenchomorpha</taxon>
        <taxon>Tylenchoidea</taxon>
        <taxon>Meloidogynidae</taxon>
        <taxon>Meloidogyninae</taxon>
        <taxon>Meloidogyne</taxon>
    </lineage>
</organism>
<reference evidence="2" key="1">
    <citation type="journal article" date="2020" name="Ecol. Evol.">
        <title>Genome structure and content of the rice root-knot nematode (Meloidogyne graminicola).</title>
        <authorList>
            <person name="Phan N.T."/>
            <person name="Danchin E.G.J."/>
            <person name="Klopp C."/>
            <person name="Perfus-Barbeoch L."/>
            <person name="Kozlowski D.K."/>
            <person name="Koutsovoulos G.D."/>
            <person name="Lopez-Roques C."/>
            <person name="Bouchez O."/>
            <person name="Zahm M."/>
            <person name="Besnard G."/>
            <person name="Bellafiore S."/>
        </authorList>
    </citation>
    <scope>NUCLEOTIDE SEQUENCE</scope>
    <source>
        <strain evidence="2">VN-18</strain>
    </source>
</reference>
<evidence type="ECO:0000313" key="3">
    <source>
        <dbReference type="Proteomes" id="UP000605970"/>
    </source>
</evidence>
<protein>
    <submittedName>
        <fullName evidence="2">Uncharacterized protein</fullName>
    </submittedName>
</protein>
<evidence type="ECO:0000256" key="1">
    <source>
        <dbReference type="SAM" id="Phobius"/>
    </source>
</evidence>
<evidence type="ECO:0000313" key="2">
    <source>
        <dbReference type="EMBL" id="KAF7635901.1"/>
    </source>
</evidence>
<feature type="transmembrane region" description="Helical" evidence="1">
    <location>
        <begin position="49"/>
        <end position="68"/>
    </location>
</feature>
<keyword evidence="1" id="KW-0472">Membrane</keyword>
<keyword evidence="3" id="KW-1185">Reference proteome</keyword>
<sequence length="526" mass="61681">MTPQYYIDVNPHCSRPLLSNKKLILNFFIYEIHMIDAFIKKKKKFKGNLMVLTLLLFVFHFGIVLSSIQTKNELEVYAHNIAALTSCHLNFLENGTLEGSINVIDPYIKIQTFIPSCIDQFFNNNNENKINKGKENNLKIIYEFIDKEIDNEQFLKLKTKIMYFGWILQMLYYTVADKFLEKLLNSDNFERELIFSKIKIDKNLYKNFRKNHLHRIIENFDNLLELNDETTTSITTPPLSPNKKIVVNNELNEGKEEIKLIENIPSVNKVLLLINGTDIDYEGNRIIKNSNNNNNNEILEFNKNSIKKLKNLIEIMPISHILSSTDSQPSETVKKLVSSFKNMEIKYDQGFNKKNQNEENKIFKEHYNKENGYKLNKKEQIYFAQKLTKIFNKINKTGNSFDKFLEQNDKNNTVYLVIVVNSQVIGVIHELITGQWTNIEPWSISKFVEFKNKNNENKEEITFKNLRLIRSNDQFCLLIPFVINQGYHDTYNKDQFIKKRRLKWLNFLRGINFNTCGGGVAGANEN</sequence>